<name>A0A815GEE5_9BILA</name>
<evidence type="ECO:0000259" key="1">
    <source>
        <dbReference type="Pfam" id="PF17906"/>
    </source>
</evidence>
<dbReference type="PANTHER" id="PTHR46060">
    <property type="entry name" value="MARINER MOS1 TRANSPOSASE-LIKE PROTEIN"/>
    <property type="match status" value="1"/>
</dbReference>
<keyword evidence="4" id="KW-1185">Reference proteome</keyword>
<evidence type="ECO:0000313" key="4">
    <source>
        <dbReference type="Proteomes" id="UP000663829"/>
    </source>
</evidence>
<protein>
    <recommendedName>
        <fullName evidence="1">Mos1 transposase HTH domain-containing protein</fullName>
    </recommendedName>
</protein>
<dbReference type="InterPro" id="IPR001888">
    <property type="entry name" value="Transposase_1"/>
</dbReference>
<dbReference type="Gene3D" id="3.30.420.10">
    <property type="entry name" value="Ribonuclease H-like superfamily/Ribonuclease H"/>
    <property type="match status" value="1"/>
</dbReference>
<organism evidence="2 4">
    <name type="scientific">Didymodactylos carnosus</name>
    <dbReference type="NCBI Taxonomy" id="1234261"/>
    <lineage>
        <taxon>Eukaryota</taxon>
        <taxon>Metazoa</taxon>
        <taxon>Spiralia</taxon>
        <taxon>Gnathifera</taxon>
        <taxon>Rotifera</taxon>
        <taxon>Eurotatoria</taxon>
        <taxon>Bdelloidea</taxon>
        <taxon>Philodinida</taxon>
        <taxon>Philodinidae</taxon>
        <taxon>Didymodactylos</taxon>
    </lineage>
</organism>
<reference evidence="2" key="1">
    <citation type="submission" date="2021-02" db="EMBL/GenBank/DDBJ databases">
        <authorList>
            <person name="Nowell W R."/>
        </authorList>
    </citation>
    <scope>NUCLEOTIDE SEQUENCE</scope>
</reference>
<dbReference type="OrthoDB" id="10018757at2759"/>
<sequence length="349" mass="40496">MDKQCIRYYIKARSLLGLNATQIHDELITAYGQDYVSYPTVALWLHAFSSGRESLEDDPRSGRPITAVTQENIDAVQDLVNDDPHISIDYIADILDISCGSVDTILKQHLRLSKVSSRWVPHELTQEQRQRRVTICAENLEKLESGVWRLCDIITGDETWVYHRRIESKQQSKAWIAEGESPPTVVRRQRYEKKTMFVIFFMTTGPLLIHQVPSGVSIDAAYYRDECLKQFLNKLLKKRPSSGTNGIKLHHDNARPHIKDIFINYLQEKKIKLMAHPPYSPDLTPSDFWLFSYLKDRLSTYPDETSLAKAITKELNSIPVGEYKKTYQKWIERMTLCVEHHGDYFEHLL</sequence>
<evidence type="ECO:0000313" key="2">
    <source>
        <dbReference type="EMBL" id="CAF1338427.1"/>
    </source>
</evidence>
<dbReference type="InterPro" id="IPR041426">
    <property type="entry name" value="Mos1_HTH"/>
</dbReference>
<accession>A0A815GEE5</accession>
<dbReference type="EMBL" id="CAJNOQ010014271">
    <property type="protein sequence ID" value="CAF1338427.1"/>
    <property type="molecule type" value="Genomic_DNA"/>
</dbReference>
<comment type="caution">
    <text evidence="2">The sequence shown here is derived from an EMBL/GenBank/DDBJ whole genome shotgun (WGS) entry which is preliminary data.</text>
</comment>
<dbReference type="Pfam" id="PF17906">
    <property type="entry name" value="HTH_48"/>
    <property type="match status" value="1"/>
</dbReference>
<feature type="domain" description="Mos1 transposase HTH" evidence="1">
    <location>
        <begin position="6"/>
        <end position="51"/>
    </location>
</feature>
<dbReference type="GO" id="GO:0003676">
    <property type="term" value="F:nucleic acid binding"/>
    <property type="evidence" value="ECO:0007669"/>
    <property type="project" value="InterPro"/>
</dbReference>
<proteinExistence type="predicted"/>
<dbReference type="Proteomes" id="UP000663829">
    <property type="component" value="Unassembled WGS sequence"/>
</dbReference>
<evidence type="ECO:0000313" key="3">
    <source>
        <dbReference type="EMBL" id="CAF4197367.1"/>
    </source>
</evidence>
<dbReference type="PANTHER" id="PTHR46060:SF1">
    <property type="entry name" value="MARINER MOS1 TRANSPOSASE-LIKE PROTEIN"/>
    <property type="match status" value="1"/>
</dbReference>
<dbReference type="AlphaFoldDB" id="A0A815GEE5"/>
<dbReference type="EMBL" id="CAJOBC010057267">
    <property type="protein sequence ID" value="CAF4197367.1"/>
    <property type="molecule type" value="Genomic_DNA"/>
</dbReference>
<dbReference type="InterPro" id="IPR036397">
    <property type="entry name" value="RNaseH_sf"/>
</dbReference>
<dbReference type="InterPro" id="IPR052709">
    <property type="entry name" value="Transposase-MT_Hybrid"/>
</dbReference>
<gene>
    <name evidence="2" type="ORF">GPM918_LOCUS30308</name>
    <name evidence="3" type="ORF">SRO942_LOCUS30918</name>
</gene>
<dbReference type="Pfam" id="PF01359">
    <property type="entry name" value="Transposase_1"/>
    <property type="match status" value="1"/>
</dbReference>
<dbReference type="Proteomes" id="UP000681722">
    <property type="component" value="Unassembled WGS sequence"/>
</dbReference>